<feature type="coiled-coil region" evidence="5">
    <location>
        <begin position="301"/>
        <end position="328"/>
    </location>
</feature>
<accession>A0AAV6JUA2</accession>
<evidence type="ECO:0000313" key="8">
    <source>
        <dbReference type="EMBL" id="KAG5543745.1"/>
    </source>
</evidence>
<dbReference type="Proteomes" id="UP000823749">
    <property type="component" value="Chromosome 6"/>
</dbReference>
<feature type="compositionally biased region" description="Gly residues" evidence="6">
    <location>
        <begin position="75"/>
        <end position="138"/>
    </location>
</feature>
<feature type="region of interest" description="Disordered" evidence="6">
    <location>
        <begin position="1"/>
        <end position="138"/>
    </location>
</feature>
<comment type="subcellular location">
    <subcellularLocation>
        <location evidence="1">Nucleus</location>
    </subcellularLocation>
</comment>
<evidence type="ECO:0000256" key="1">
    <source>
        <dbReference type="ARBA" id="ARBA00004123"/>
    </source>
</evidence>
<dbReference type="GO" id="GO:0046983">
    <property type="term" value="F:protein dimerization activity"/>
    <property type="evidence" value="ECO:0007669"/>
    <property type="project" value="InterPro"/>
</dbReference>
<feature type="compositionally biased region" description="Polar residues" evidence="6">
    <location>
        <begin position="185"/>
        <end position="211"/>
    </location>
</feature>
<feature type="region of interest" description="Disordered" evidence="6">
    <location>
        <begin position="181"/>
        <end position="220"/>
    </location>
</feature>
<feature type="compositionally biased region" description="Polar residues" evidence="6">
    <location>
        <begin position="251"/>
        <end position="267"/>
    </location>
</feature>
<evidence type="ECO:0000256" key="6">
    <source>
        <dbReference type="SAM" id="MobiDB-lite"/>
    </source>
</evidence>
<protein>
    <recommendedName>
        <fullName evidence="7">BHLH domain-containing protein</fullName>
    </recommendedName>
</protein>
<feature type="compositionally biased region" description="Gly residues" evidence="6">
    <location>
        <begin position="34"/>
        <end position="60"/>
    </location>
</feature>
<dbReference type="SUPFAM" id="SSF47459">
    <property type="entry name" value="HLH, helix-loop-helix DNA-binding domain"/>
    <property type="match status" value="1"/>
</dbReference>
<evidence type="ECO:0000256" key="5">
    <source>
        <dbReference type="SAM" id="Coils"/>
    </source>
</evidence>
<dbReference type="PANTHER" id="PTHR45959:SF2">
    <property type="entry name" value="BHLH TRANSCRIPTION FACTOR"/>
    <property type="match status" value="1"/>
</dbReference>
<dbReference type="EMBL" id="JACTNZ010000006">
    <property type="protein sequence ID" value="KAG5543745.1"/>
    <property type="molecule type" value="Genomic_DNA"/>
</dbReference>
<dbReference type="Gene3D" id="4.10.280.10">
    <property type="entry name" value="Helix-loop-helix DNA-binding domain"/>
    <property type="match status" value="1"/>
</dbReference>
<evidence type="ECO:0000256" key="4">
    <source>
        <dbReference type="ARBA" id="ARBA00023242"/>
    </source>
</evidence>
<dbReference type="InterPro" id="IPR011598">
    <property type="entry name" value="bHLH_dom"/>
</dbReference>
<feature type="domain" description="BHLH" evidence="7">
    <location>
        <begin position="262"/>
        <end position="311"/>
    </location>
</feature>
<dbReference type="AlphaFoldDB" id="A0AAV6JUA2"/>
<evidence type="ECO:0000313" key="9">
    <source>
        <dbReference type="Proteomes" id="UP000823749"/>
    </source>
</evidence>
<evidence type="ECO:0000256" key="3">
    <source>
        <dbReference type="ARBA" id="ARBA00023163"/>
    </source>
</evidence>
<gene>
    <name evidence="8" type="ORF">RHGRI_016487</name>
</gene>
<name>A0AAV6JUA2_9ERIC</name>
<dbReference type="GO" id="GO:0005634">
    <property type="term" value="C:nucleus"/>
    <property type="evidence" value="ECO:0007669"/>
    <property type="project" value="UniProtKB-SubCell"/>
</dbReference>
<dbReference type="InterPro" id="IPR052610">
    <property type="entry name" value="bHLH_transcription_regulator"/>
</dbReference>
<comment type="caution">
    <text evidence="8">The sequence shown here is derived from an EMBL/GenBank/DDBJ whole genome shotgun (WGS) entry which is preliminary data.</text>
</comment>
<feature type="region of interest" description="Disordered" evidence="6">
    <location>
        <begin position="243"/>
        <end position="275"/>
    </location>
</feature>
<keyword evidence="2" id="KW-0805">Transcription regulation</keyword>
<sequence>MSGGAGGRKESGGGENSGRVGESGITDGGDRNGRIGGCMSSGGGGEATSGGGNTMGGGMSGEEVKRNGGGEESGDGGGGDGTKGGGGEGSGGDGGGGGEGNDGGGDSIGGGEPGGGAGAGGGDAGGGEVTTGGGEGKIGTGMEDVGFMNHWPINCLNDILNHTVSPQTVDVKPNSMEYSSHARKTWNSSGNSSSTHQISFSNPNYETQSATIKPKEKAVPGGNITTLPSGVLNFQGSLGNPSSGFKACQGSKRNCTNSKRVSSSQEHVLSERKRRGKISQRIIALSAMVPGLKKMDKASVIGDAIDYMKQLQEQVKTLEEQASKTISMESVVHLRKCELHCDHWDNLSLENSNYTGGGGNSGAHYDEPLPEIGARSCDKNVLIRIHCVKRKGVVEKTVAEIEKLHLSVVSSNVMAFGSYALDMTILAQVSLYL</sequence>
<dbReference type="Pfam" id="PF00010">
    <property type="entry name" value="HLH"/>
    <property type="match status" value="1"/>
</dbReference>
<dbReference type="CDD" id="cd11452">
    <property type="entry name" value="bHLH_AtNAI1_like"/>
    <property type="match status" value="1"/>
</dbReference>
<keyword evidence="9" id="KW-1185">Reference proteome</keyword>
<reference evidence="8 9" key="1">
    <citation type="submission" date="2020-08" db="EMBL/GenBank/DDBJ databases">
        <title>Plant Genome Project.</title>
        <authorList>
            <person name="Zhang R.-G."/>
        </authorList>
    </citation>
    <scope>NUCLEOTIDE SEQUENCE [LARGE SCALE GENOMIC DNA]</scope>
    <source>
        <strain evidence="8">WSP0</strain>
        <tissue evidence="8">Leaf</tissue>
    </source>
</reference>
<dbReference type="SMART" id="SM00353">
    <property type="entry name" value="HLH"/>
    <property type="match status" value="1"/>
</dbReference>
<dbReference type="InterPro" id="IPR036638">
    <property type="entry name" value="HLH_DNA-bd_sf"/>
</dbReference>
<keyword evidence="4" id="KW-0539">Nucleus</keyword>
<evidence type="ECO:0000259" key="7">
    <source>
        <dbReference type="PROSITE" id="PS50888"/>
    </source>
</evidence>
<evidence type="ECO:0000256" key="2">
    <source>
        <dbReference type="ARBA" id="ARBA00023015"/>
    </source>
</evidence>
<keyword evidence="5" id="KW-0175">Coiled coil</keyword>
<organism evidence="8 9">
    <name type="scientific">Rhododendron griersonianum</name>
    <dbReference type="NCBI Taxonomy" id="479676"/>
    <lineage>
        <taxon>Eukaryota</taxon>
        <taxon>Viridiplantae</taxon>
        <taxon>Streptophyta</taxon>
        <taxon>Embryophyta</taxon>
        <taxon>Tracheophyta</taxon>
        <taxon>Spermatophyta</taxon>
        <taxon>Magnoliopsida</taxon>
        <taxon>eudicotyledons</taxon>
        <taxon>Gunneridae</taxon>
        <taxon>Pentapetalae</taxon>
        <taxon>asterids</taxon>
        <taxon>Ericales</taxon>
        <taxon>Ericaceae</taxon>
        <taxon>Ericoideae</taxon>
        <taxon>Rhodoreae</taxon>
        <taxon>Rhododendron</taxon>
    </lineage>
</organism>
<dbReference type="PANTHER" id="PTHR45959">
    <property type="entry name" value="BHLH TRANSCRIPTION FACTOR"/>
    <property type="match status" value="1"/>
</dbReference>
<dbReference type="PROSITE" id="PS50888">
    <property type="entry name" value="BHLH"/>
    <property type="match status" value="1"/>
</dbReference>
<keyword evidence="3" id="KW-0804">Transcription</keyword>
<proteinExistence type="predicted"/>